<dbReference type="InterPro" id="IPR045054">
    <property type="entry name" value="P4HA-like"/>
</dbReference>
<keyword evidence="8" id="KW-0325">Glycoprotein</keyword>
<keyword evidence="2" id="KW-0479">Metal-binding</keyword>
<dbReference type="EMBL" id="LR899979">
    <property type="protein sequence ID" value="CAD7243593.1"/>
    <property type="molecule type" value="Genomic_DNA"/>
</dbReference>
<dbReference type="InterPro" id="IPR059068">
    <property type="entry name" value="TPR_P4H"/>
</dbReference>
<evidence type="ECO:0000256" key="5">
    <source>
        <dbReference type="ARBA" id="ARBA00022964"/>
    </source>
</evidence>
<dbReference type="Proteomes" id="UP000677054">
    <property type="component" value="Unassembled WGS sequence"/>
</dbReference>
<reference evidence="11" key="1">
    <citation type="submission" date="2020-11" db="EMBL/GenBank/DDBJ databases">
        <authorList>
            <person name="Tran Van P."/>
        </authorList>
    </citation>
    <scope>NUCLEOTIDE SEQUENCE</scope>
</reference>
<keyword evidence="3" id="KW-0256">Endoplasmic reticulum</keyword>
<evidence type="ECO:0000259" key="10">
    <source>
        <dbReference type="PROSITE" id="PS51471"/>
    </source>
</evidence>
<evidence type="ECO:0000256" key="6">
    <source>
        <dbReference type="ARBA" id="ARBA00023002"/>
    </source>
</evidence>
<dbReference type="InterPro" id="IPR006620">
    <property type="entry name" value="Pro_4_hyd_alph"/>
</dbReference>
<dbReference type="Gene3D" id="2.60.120.620">
    <property type="entry name" value="q2cbj1_9rhob like domain"/>
    <property type="match status" value="1"/>
</dbReference>
<accession>A0A7R9A523</accession>
<keyword evidence="6" id="KW-0560">Oxidoreductase</keyword>
<keyword evidence="12" id="KW-1185">Reference proteome</keyword>
<dbReference type="PANTHER" id="PTHR10869:SF244">
    <property type="entry name" value="PROLYL 4-HYDROXYLASE SUBUNIT ALPHA-2"/>
    <property type="match status" value="1"/>
</dbReference>
<dbReference type="Pfam" id="PF23558">
    <property type="entry name" value="TPR_P4H"/>
    <property type="match status" value="1"/>
</dbReference>
<evidence type="ECO:0000256" key="4">
    <source>
        <dbReference type="ARBA" id="ARBA00022896"/>
    </source>
</evidence>
<comment type="cofactor">
    <cofactor evidence="1">
        <name>L-ascorbate</name>
        <dbReference type="ChEBI" id="CHEBI:38290"/>
    </cofactor>
</comment>
<dbReference type="SUPFAM" id="SSF48452">
    <property type="entry name" value="TPR-like"/>
    <property type="match status" value="1"/>
</dbReference>
<dbReference type="InterPro" id="IPR005123">
    <property type="entry name" value="Oxoglu/Fe-dep_dioxygenase_dom"/>
</dbReference>
<protein>
    <recommendedName>
        <fullName evidence="10">Fe2OG dioxygenase domain-containing protein</fullName>
    </recommendedName>
</protein>
<feature type="compositionally biased region" description="Acidic residues" evidence="9">
    <location>
        <begin position="90"/>
        <end position="102"/>
    </location>
</feature>
<dbReference type="PROSITE" id="PS51471">
    <property type="entry name" value="FE2OG_OXY"/>
    <property type="match status" value="1"/>
</dbReference>
<feature type="domain" description="Fe2OG dioxygenase" evidence="10">
    <location>
        <begin position="228"/>
        <end position="308"/>
    </location>
</feature>
<organism evidence="11">
    <name type="scientific">Darwinula stevensoni</name>
    <dbReference type="NCBI Taxonomy" id="69355"/>
    <lineage>
        <taxon>Eukaryota</taxon>
        <taxon>Metazoa</taxon>
        <taxon>Ecdysozoa</taxon>
        <taxon>Arthropoda</taxon>
        <taxon>Crustacea</taxon>
        <taxon>Oligostraca</taxon>
        <taxon>Ostracoda</taxon>
        <taxon>Podocopa</taxon>
        <taxon>Podocopida</taxon>
        <taxon>Darwinulocopina</taxon>
        <taxon>Darwinuloidea</taxon>
        <taxon>Darwinulidae</taxon>
        <taxon>Darwinula</taxon>
    </lineage>
</organism>
<evidence type="ECO:0000256" key="1">
    <source>
        <dbReference type="ARBA" id="ARBA00001961"/>
    </source>
</evidence>
<dbReference type="AlphaFoldDB" id="A0A7R9A523"/>
<dbReference type="PANTHER" id="PTHR10869">
    <property type="entry name" value="PROLYL 4-HYDROXYLASE ALPHA SUBUNIT"/>
    <property type="match status" value="1"/>
</dbReference>
<dbReference type="GO" id="GO:0005506">
    <property type="term" value="F:iron ion binding"/>
    <property type="evidence" value="ECO:0007669"/>
    <property type="project" value="InterPro"/>
</dbReference>
<dbReference type="GO" id="GO:0031418">
    <property type="term" value="F:L-ascorbic acid binding"/>
    <property type="evidence" value="ECO:0007669"/>
    <property type="project" value="UniProtKB-KW"/>
</dbReference>
<gene>
    <name evidence="11" type="ORF">DSTB1V02_LOCUS3509</name>
</gene>
<feature type="region of interest" description="Disordered" evidence="9">
    <location>
        <begin position="71"/>
        <end position="105"/>
    </location>
</feature>
<dbReference type="Gene3D" id="1.25.40.10">
    <property type="entry name" value="Tetratricopeptide repeat domain"/>
    <property type="match status" value="1"/>
</dbReference>
<evidence type="ECO:0000256" key="7">
    <source>
        <dbReference type="ARBA" id="ARBA00023004"/>
    </source>
</evidence>
<dbReference type="OrthoDB" id="420380at2759"/>
<keyword evidence="5" id="KW-0223">Dioxygenase</keyword>
<name>A0A7R9A523_9CRUS</name>
<evidence type="ECO:0000256" key="2">
    <source>
        <dbReference type="ARBA" id="ARBA00022723"/>
    </source>
</evidence>
<sequence>MQEALKRFHEEDMPTIAREDILEYLAFSTYMQGKTEEALQLTDELLKLMPHHPRAPGNKIYYEEELVKLKKTRKGDDGSPNISAQPELTPSEDAEPEEEEESERSVYEKLCRGEVSPSPKILASTYCTYFDHNRHPLLVIGPLKLEVMYPKPWIVIFRNFLQENEMEIIKQLAQPRLKRATVQNYKSGELETATYRISKSAWLRTEEHPVIEKIVRRIDAATDLDVETAEELQVVNYGLGGHYEPHFDFARMSDVSAGGATVFPELRLSLWPQKGSSAFWFNLHKSGEGDMKTRHAACPVLAGSKWGE</sequence>
<dbReference type="GO" id="GO:0005783">
    <property type="term" value="C:endoplasmic reticulum"/>
    <property type="evidence" value="ECO:0007669"/>
    <property type="project" value="TreeGrafter"/>
</dbReference>
<evidence type="ECO:0000313" key="12">
    <source>
        <dbReference type="Proteomes" id="UP000677054"/>
    </source>
</evidence>
<dbReference type="InterPro" id="IPR011990">
    <property type="entry name" value="TPR-like_helical_dom_sf"/>
</dbReference>
<dbReference type="EMBL" id="CAJPEV010000462">
    <property type="protein sequence ID" value="CAG0885523.1"/>
    <property type="molecule type" value="Genomic_DNA"/>
</dbReference>
<evidence type="ECO:0000256" key="9">
    <source>
        <dbReference type="SAM" id="MobiDB-lite"/>
    </source>
</evidence>
<keyword evidence="7" id="KW-0408">Iron</keyword>
<evidence type="ECO:0000313" key="11">
    <source>
        <dbReference type="EMBL" id="CAD7243593.1"/>
    </source>
</evidence>
<proteinExistence type="predicted"/>
<evidence type="ECO:0000256" key="3">
    <source>
        <dbReference type="ARBA" id="ARBA00022824"/>
    </source>
</evidence>
<dbReference type="GO" id="GO:0004656">
    <property type="term" value="F:procollagen-proline 4-dioxygenase activity"/>
    <property type="evidence" value="ECO:0007669"/>
    <property type="project" value="TreeGrafter"/>
</dbReference>
<keyword evidence="4" id="KW-0847">Vitamin C</keyword>
<evidence type="ECO:0000256" key="8">
    <source>
        <dbReference type="ARBA" id="ARBA00023180"/>
    </source>
</evidence>
<dbReference type="SMART" id="SM00702">
    <property type="entry name" value="P4Hc"/>
    <property type="match status" value="1"/>
</dbReference>